<evidence type="ECO:0000313" key="1">
    <source>
        <dbReference type="EMBL" id="KJJ84152.1"/>
    </source>
</evidence>
<dbReference type="AlphaFoldDB" id="A0A0F0CLL8"/>
<dbReference type="EMBL" id="JYNY01000400">
    <property type="protein sequence ID" value="KJJ84152.1"/>
    <property type="molecule type" value="Genomic_DNA"/>
</dbReference>
<comment type="caution">
    <text evidence="1">The sequence shown here is derived from an EMBL/GenBank/DDBJ whole genome shotgun (WGS) entry which is preliminary data.</text>
</comment>
<keyword evidence="2" id="KW-1185">Reference proteome</keyword>
<reference evidence="1 2" key="1">
    <citation type="submission" date="2015-02" db="EMBL/GenBank/DDBJ databases">
        <title>Single-cell genomics of uncultivated deep-branching MTB reveals a conserved set of magnetosome genes.</title>
        <authorList>
            <person name="Kolinko S."/>
            <person name="Richter M."/>
            <person name="Glockner F.O."/>
            <person name="Brachmann A."/>
            <person name="Schuler D."/>
        </authorList>
    </citation>
    <scope>NUCLEOTIDE SEQUENCE [LARGE SCALE GENOMIC DNA]</scope>
    <source>
        <strain evidence="1">SKK-01</strain>
    </source>
</reference>
<accession>A0A0F0CLL8</accession>
<organism evidence="1 2">
    <name type="scientific">Candidatus Omnitrophus magneticus</name>
    <dbReference type="NCBI Taxonomy" id="1609969"/>
    <lineage>
        <taxon>Bacteria</taxon>
        <taxon>Pseudomonadati</taxon>
        <taxon>Candidatus Omnitrophota</taxon>
        <taxon>Candidatus Omnitrophus</taxon>
    </lineage>
</organism>
<name>A0A0F0CLL8_9BACT</name>
<sequence length="54" mass="6007">MGVFPICHSRASGNPWRHSLSVSNNSLQTQIVARGPFRPGFRELANLQDLSLSR</sequence>
<protein>
    <submittedName>
        <fullName evidence="1">Uncharacterized protein</fullName>
    </submittedName>
</protein>
<proteinExistence type="predicted"/>
<gene>
    <name evidence="1" type="ORF">OMAG_001981</name>
</gene>
<dbReference type="Proteomes" id="UP000033428">
    <property type="component" value="Unassembled WGS sequence"/>
</dbReference>
<evidence type="ECO:0000313" key="2">
    <source>
        <dbReference type="Proteomes" id="UP000033428"/>
    </source>
</evidence>